<dbReference type="InterPro" id="IPR000092">
    <property type="entry name" value="Polyprenyl_synt"/>
</dbReference>
<comment type="caution">
    <text evidence="4">The sequence shown here is derived from an EMBL/GenBank/DDBJ whole genome shotgun (WGS) entry which is preliminary data.</text>
</comment>
<dbReference type="RefSeq" id="WP_141581618.1">
    <property type="nucleotide sequence ID" value="NZ_JARAVA010000574.1"/>
</dbReference>
<dbReference type="InterPro" id="IPR033749">
    <property type="entry name" value="Polyprenyl_synt_CS"/>
</dbReference>
<evidence type="ECO:0000313" key="4">
    <source>
        <dbReference type="EMBL" id="TQE36545.1"/>
    </source>
</evidence>
<dbReference type="Pfam" id="PF00348">
    <property type="entry name" value="polyprenyl_synt"/>
    <property type="match status" value="1"/>
</dbReference>
<dbReference type="PANTHER" id="PTHR12001">
    <property type="entry name" value="GERANYLGERANYL PYROPHOSPHATE SYNTHASE"/>
    <property type="match status" value="1"/>
</dbReference>
<comment type="similarity">
    <text evidence="3">Belongs to the FPP/GGPP synthase family.</text>
</comment>
<accession>A0AAE9B224</accession>
<dbReference type="SUPFAM" id="SSF48576">
    <property type="entry name" value="Terpenoid synthases"/>
    <property type="match status" value="1"/>
</dbReference>
<sequence>MSTASHASKVLADRVTLFLEEPLRTAVDRLDEPVREMARYHFGWDLGPGVPSGTRRRGATMTLLCSGSDPEEDWPKATDAAVVATILLNSFVIHDDIIDQDVMRRGRSACWVVYGAPAAIEVGVALQSLAFELLAETPRAVAATAAAARCARVIAAGQAEDLRLETLPEVSLADSLRMYRFKDGGCAELCCLLGAIARGGSTQEIEAAGELGVRAGLVFALSAALGEVWGGPDQDAKQRRSDLQQHKKTPLIAAAYDRLGAGERAELTACLTDYQEGDEGTRILELLDASGARQHVMELIDTYTGEAVQLLPTAVPDPQARDAVRAYLESFRP</sequence>
<keyword evidence="2" id="KW-0460">Magnesium</keyword>
<dbReference type="Gene3D" id="1.10.600.10">
    <property type="entry name" value="Farnesyl Diphosphate Synthase"/>
    <property type="match status" value="1"/>
</dbReference>
<dbReference type="Proteomes" id="UP000318720">
    <property type="component" value="Unassembled WGS sequence"/>
</dbReference>
<dbReference type="PANTHER" id="PTHR12001:SF86">
    <property type="entry name" value="GERANYLGERANYL DIPHOSPHATE SYNTHASE"/>
    <property type="match status" value="1"/>
</dbReference>
<dbReference type="EMBL" id="SPAZ01000085">
    <property type="protein sequence ID" value="TQE36545.1"/>
    <property type="molecule type" value="Genomic_DNA"/>
</dbReference>
<name>A0AAE9B224_9ACTN</name>
<keyword evidence="3" id="KW-0808">Transferase</keyword>
<organism evidence="4 5">
    <name type="scientific">Streptomyces ipomoeae</name>
    <dbReference type="NCBI Taxonomy" id="103232"/>
    <lineage>
        <taxon>Bacteria</taxon>
        <taxon>Bacillati</taxon>
        <taxon>Actinomycetota</taxon>
        <taxon>Actinomycetes</taxon>
        <taxon>Kitasatosporales</taxon>
        <taxon>Streptomycetaceae</taxon>
        <taxon>Streptomyces</taxon>
    </lineage>
</organism>
<dbReference type="GO" id="GO:0046872">
    <property type="term" value="F:metal ion binding"/>
    <property type="evidence" value="ECO:0007669"/>
    <property type="project" value="UniProtKB-KW"/>
</dbReference>
<dbReference type="AlphaFoldDB" id="A0AAE9B224"/>
<dbReference type="PROSITE" id="PS00723">
    <property type="entry name" value="POLYPRENYL_SYNTHASE_1"/>
    <property type="match status" value="1"/>
</dbReference>
<dbReference type="InterPro" id="IPR008949">
    <property type="entry name" value="Isoprenoid_synthase_dom_sf"/>
</dbReference>
<gene>
    <name evidence="4" type="ORF">Sipo8835_09990</name>
</gene>
<dbReference type="GO" id="GO:0008299">
    <property type="term" value="P:isoprenoid biosynthetic process"/>
    <property type="evidence" value="ECO:0007669"/>
    <property type="project" value="InterPro"/>
</dbReference>
<reference evidence="4 5" key="1">
    <citation type="submission" date="2019-03" db="EMBL/GenBank/DDBJ databases">
        <title>Comparative genomic analyses of the sweetpotato soil rot pathogen, Streptomyces ipomoeae.</title>
        <authorList>
            <person name="Ruschel Soares N."/>
            <person name="Badger J.H."/>
            <person name="Huguet-Tapia J.C."/>
            <person name="Clark C.A."/>
            <person name="Pettis G.S."/>
        </authorList>
    </citation>
    <scope>NUCLEOTIDE SEQUENCE [LARGE SCALE GENOMIC DNA]</scope>
    <source>
        <strain evidence="4 5">88-35</strain>
    </source>
</reference>
<evidence type="ECO:0008006" key="6">
    <source>
        <dbReference type="Google" id="ProtNLM"/>
    </source>
</evidence>
<dbReference type="GO" id="GO:0004659">
    <property type="term" value="F:prenyltransferase activity"/>
    <property type="evidence" value="ECO:0007669"/>
    <property type="project" value="InterPro"/>
</dbReference>
<evidence type="ECO:0000256" key="1">
    <source>
        <dbReference type="ARBA" id="ARBA00022723"/>
    </source>
</evidence>
<keyword evidence="1" id="KW-0479">Metal-binding</keyword>
<protein>
    <recommendedName>
        <fullName evidence="6">Polyprenyl synthetase family protein</fullName>
    </recommendedName>
</protein>
<evidence type="ECO:0000256" key="3">
    <source>
        <dbReference type="RuleBase" id="RU004466"/>
    </source>
</evidence>
<proteinExistence type="inferred from homology"/>
<evidence type="ECO:0000256" key="2">
    <source>
        <dbReference type="ARBA" id="ARBA00022842"/>
    </source>
</evidence>
<evidence type="ECO:0000313" key="5">
    <source>
        <dbReference type="Proteomes" id="UP000318720"/>
    </source>
</evidence>